<feature type="compositionally biased region" description="Low complexity" evidence="6">
    <location>
        <begin position="333"/>
        <end position="362"/>
    </location>
</feature>
<feature type="region of interest" description="Disordered" evidence="6">
    <location>
        <begin position="270"/>
        <end position="553"/>
    </location>
</feature>
<reference evidence="8 9" key="1">
    <citation type="submission" date="2024-04" db="EMBL/GenBank/DDBJ databases">
        <title>Symmetric and asymmetric DNA N6-adenine methylation regulates different biological responses in Mucorales.</title>
        <authorList>
            <consortium name="Lawrence Berkeley National Laboratory"/>
            <person name="Lax C."/>
            <person name="Mondo S.J."/>
            <person name="Osorio-Concepcion M."/>
            <person name="Muszewska A."/>
            <person name="Corrochano-Luque M."/>
            <person name="Gutierrez G."/>
            <person name="Riley R."/>
            <person name="Lipzen A."/>
            <person name="Guo J."/>
            <person name="Hundley H."/>
            <person name="Amirebrahimi M."/>
            <person name="Ng V."/>
            <person name="Lorenzo-Gutierrez D."/>
            <person name="Binder U."/>
            <person name="Yang J."/>
            <person name="Song Y."/>
            <person name="Canovas D."/>
            <person name="Navarro E."/>
            <person name="Freitag M."/>
            <person name="Gabaldon T."/>
            <person name="Grigoriev I.V."/>
            <person name="Corrochano L.M."/>
            <person name="Nicolas F.E."/>
            <person name="Garre V."/>
        </authorList>
    </citation>
    <scope>NUCLEOTIDE SEQUENCE [LARGE SCALE GENOMIC DNA]</scope>
    <source>
        <strain evidence="8 9">L51</strain>
    </source>
</reference>
<gene>
    <name evidence="8" type="ORF">J3Q64DRAFT_1004304</name>
</gene>
<evidence type="ECO:0000256" key="3">
    <source>
        <dbReference type="ARBA" id="ARBA00022771"/>
    </source>
</evidence>
<dbReference type="CDD" id="cd08831">
    <property type="entry name" value="ArfGap_ArfGap2_3_like"/>
    <property type="match status" value="1"/>
</dbReference>
<evidence type="ECO:0000259" key="7">
    <source>
        <dbReference type="PROSITE" id="PS50115"/>
    </source>
</evidence>
<keyword evidence="1" id="KW-0343">GTPase activation</keyword>
<keyword evidence="9" id="KW-1185">Reference proteome</keyword>
<comment type="caution">
    <text evidence="8">The sequence shown here is derived from an EMBL/GenBank/DDBJ whole genome shotgun (WGS) entry which is preliminary data.</text>
</comment>
<evidence type="ECO:0000256" key="6">
    <source>
        <dbReference type="SAM" id="MobiDB-lite"/>
    </source>
</evidence>
<protein>
    <recommendedName>
        <fullName evidence="7">Arf-GAP domain-containing protein</fullName>
    </recommendedName>
</protein>
<evidence type="ECO:0000256" key="5">
    <source>
        <dbReference type="PROSITE-ProRule" id="PRU00288"/>
    </source>
</evidence>
<dbReference type="Pfam" id="PF01412">
    <property type="entry name" value="ArfGap"/>
    <property type="match status" value="1"/>
</dbReference>
<evidence type="ECO:0000256" key="4">
    <source>
        <dbReference type="ARBA" id="ARBA00022833"/>
    </source>
</evidence>
<feature type="compositionally biased region" description="Low complexity" evidence="6">
    <location>
        <begin position="437"/>
        <end position="461"/>
    </location>
</feature>
<dbReference type="Proteomes" id="UP001448207">
    <property type="component" value="Unassembled WGS sequence"/>
</dbReference>
<sequence>MEETANTFKLLQQNKHNKACFDCGVKAPTWTSVPFGIFICQDCAAAHRNLGVHISFVKSTLLDSWTTEQLEMMKQGGNQAANEAMGSISTKDWQTRYTSKQAYSYKRQLQRKVKQVLTDTPKLNDTTITRDAGNLLIDLAVPSKPQEAHNSKKNLLIDFDEPTKPQNNYNYSNIHTSNSNSNSLLIDLEEPTTSDDLFIGFDQLVSTPNSSTNHNNNNNHNNNSLLLVDIEQDNSLIDIDTQSSGFASSMQKQPKDNDAFFTMWENTEATAEKDKDKDENEQKQKQQQQVNQARAPVYRAKQSQKPHQSRLGVRKTPMDSFNFQQALEEKKIPTITSPPRTTTATTKATSSHTITTHTAKSSRPTSSRLNYQPQSATTTTSTYSPTPTQKSTSIFTSEQSDTPSHAPPVENTFEQRIGGFGYVPHPKDMINQPQSQNTYSTSSSLRQSKQQQQVNQNGNSNRNEEEETTSARDRFGNAKAISSDQYFERNQHDPRRTAESAAKLAQFQGATSISSDQYFGRGGDGIGAGSSSGSRGSEGFGRPGGMCAKNNSQSNRPVFKQFLSAASKGANKLQRALSDLE</sequence>
<accession>A0ABR3BB14</accession>
<feature type="domain" description="Arf-GAP" evidence="7">
    <location>
        <begin position="5"/>
        <end position="83"/>
    </location>
</feature>
<evidence type="ECO:0000256" key="2">
    <source>
        <dbReference type="ARBA" id="ARBA00022723"/>
    </source>
</evidence>
<keyword evidence="4" id="KW-0862">Zinc</keyword>
<dbReference type="Gene3D" id="1.10.220.150">
    <property type="entry name" value="Arf GTPase activating protein"/>
    <property type="match status" value="1"/>
</dbReference>
<dbReference type="InterPro" id="IPR037278">
    <property type="entry name" value="ARFGAP/RecO"/>
</dbReference>
<organism evidence="8 9">
    <name type="scientific">Phycomyces blakesleeanus</name>
    <dbReference type="NCBI Taxonomy" id="4837"/>
    <lineage>
        <taxon>Eukaryota</taxon>
        <taxon>Fungi</taxon>
        <taxon>Fungi incertae sedis</taxon>
        <taxon>Mucoromycota</taxon>
        <taxon>Mucoromycotina</taxon>
        <taxon>Mucoromycetes</taxon>
        <taxon>Mucorales</taxon>
        <taxon>Phycomycetaceae</taxon>
        <taxon>Phycomyces</taxon>
    </lineage>
</organism>
<dbReference type="PANTHER" id="PTHR45686">
    <property type="entry name" value="ADP-RIBOSYLATION FACTOR GTPASE ACTIVATING PROTEIN 3, ISOFORM H-RELATED"/>
    <property type="match status" value="1"/>
</dbReference>
<feature type="compositionally biased region" description="Gly residues" evidence="6">
    <location>
        <begin position="520"/>
        <end position="544"/>
    </location>
</feature>
<evidence type="ECO:0000256" key="1">
    <source>
        <dbReference type="ARBA" id="ARBA00022468"/>
    </source>
</evidence>
<feature type="compositionally biased region" description="Polar residues" evidence="6">
    <location>
        <begin position="508"/>
        <end position="517"/>
    </location>
</feature>
<dbReference type="SMART" id="SM00105">
    <property type="entry name" value="ArfGap"/>
    <property type="match status" value="1"/>
</dbReference>
<dbReference type="InterPro" id="IPR001164">
    <property type="entry name" value="ArfGAP_dom"/>
</dbReference>
<feature type="compositionally biased region" description="Basic and acidic residues" evidence="6">
    <location>
        <begin position="486"/>
        <end position="498"/>
    </location>
</feature>
<evidence type="ECO:0000313" key="8">
    <source>
        <dbReference type="EMBL" id="KAL0096012.1"/>
    </source>
</evidence>
<dbReference type="EMBL" id="JBCLYO010000001">
    <property type="protein sequence ID" value="KAL0096012.1"/>
    <property type="molecule type" value="Genomic_DNA"/>
</dbReference>
<keyword evidence="2" id="KW-0479">Metal-binding</keyword>
<dbReference type="PRINTS" id="PR00405">
    <property type="entry name" value="REVINTRACTNG"/>
</dbReference>
<dbReference type="PROSITE" id="PS50115">
    <property type="entry name" value="ARFGAP"/>
    <property type="match status" value="1"/>
</dbReference>
<dbReference type="InterPro" id="IPR038508">
    <property type="entry name" value="ArfGAP_dom_sf"/>
</dbReference>
<keyword evidence="3 5" id="KW-0863">Zinc-finger</keyword>
<dbReference type="PANTHER" id="PTHR45686:SF4">
    <property type="entry name" value="ADP-RIBOSYLATION FACTOR GTPASE ACTIVATING PROTEIN 3, ISOFORM H"/>
    <property type="match status" value="1"/>
</dbReference>
<feature type="compositionally biased region" description="Polar residues" evidence="6">
    <location>
        <begin position="394"/>
        <end position="403"/>
    </location>
</feature>
<dbReference type="SUPFAM" id="SSF57863">
    <property type="entry name" value="ArfGap/RecO-like zinc finger"/>
    <property type="match status" value="1"/>
</dbReference>
<name>A0ABR3BB14_PHYBL</name>
<feature type="compositionally biased region" description="Basic and acidic residues" evidence="6">
    <location>
        <begin position="270"/>
        <end position="284"/>
    </location>
</feature>
<proteinExistence type="predicted"/>
<feature type="compositionally biased region" description="Low complexity" evidence="6">
    <location>
        <begin position="372"/>
        <end position="393"/>
    </location>
</feature>
<evidence type="ECO:0000313" key="9">
    <source>
        <dbReference type="Proteomes" id="UP001448207"/>
    </source>
</evidence>